<proteinExistence type="predicted"/>
<dbReference type="EMBL" id="MT141265">
    <property type="protein sequence ID" value="QJA57297.1"/>
    <property type="molecule type" value="Genomic_DNA"/>
</dbReference>
<dbReference type="Gene3D" id="3.40.50.2000">
    <property type="entry name" value="Glycogen Phosphorylase B"/>
    <property type="match status" value="1"/>
</dbReference>
<evidence type="ECO:0000313" key="2">
    <source>
        <dbReference type="EMBL" id="QJA80522.1"/>
    </source>
</evidence>
<evidence type="ECO:0000313" key="1">
    <source>
        <dbReference type="EMBL" id="QJA57297.1"/>
    </source>
</evidence>
<organism evidence="1">
    <name type="scientific">viral metagenome</name>
    <dbReference type="NCBI Taxonomy" id="1070528"/>
    <lineage>
        <taxon>unclassified sequences</taxon>
        <taxon>metagenomes</taxon>
        <taxon>organismal metagenomes</taxon>
    </lineage>
</organism>
<protein>
    <recommendedName>
        <fullName evidence="3">Glycosyltransferase</fullName>
    </recommendedName>
</protein>
<dbReference type="SUPFAM" id="SSF53756">
    <property type="entry name" value="UDP-Glycosyltransferase/glycogen phosphorylase"/>
    <property type="match status" value="1"/>
</dbReference>
<reference evidence="1" key="1">
    <citation type="submission" date="2020-03" db="EMBL/GenBank/DDBJ databases">
        <title>The deep terrestrial virosphere.</title>
        <authorList>
            <person name="Holmfeldt K."/>
            <person name="Nilsson E."/>
            <person name="Simone D."/>
            <person name="Lopez-Fernandez M."/>
            <person name="Wu X."/>
            <person name="de Brujin I."/>
            <person name="Lundin D."/>
            <person name="Andersson A."/>
            <person name="Bertilsson S."/>
            <person name="Dopson M."/>
        </authorList>
    </citation>
    <scope>NUCLEOTIDE SEQUENCE</scope>
    <source>
        <strain evidence="2">MM415A00702</strain>
        <strain evidence="1">MM415B01667</strain>
    </source>
</reference>
<name>A0A6M3IJQ4_9ZZZZ</name>
<accession>A0A6M3IJQ4</accession>
<evidence type="ECO:0008006" key="3">
    <source>
        <dbReference type="Google" id="ProtNLM"/>
    </source>
</evidence>
<dbReference type="AlphaFoldDB" id="A0A6M3IJQ4"/>
<gene>
    <name evidence="2" type="ORF">MM415A00702_0021</name>
    <name evidence="1" type="ORF">MM415B01667_0023</name>
</gene>
<dbReference type="EMBL" id="MT142425">
    <property type="protein sequence ID" value="QJA80522.1"/>
    <property type="molecule type" value="Genomic_DNA"/>
</dbReference>
<sequence>MENIKKTILLFPFSRPLRSGGFNPKNPPVSYWLEIVKGLKEKGYYIIQMGIDGEVKLEGIDEYKFNLPLKEIEKLMIQSYNWISIDSFAPHLAYLINKPGIVIFSQSDPLIFGHTTNTNLLKDRSYLREGVQQFWWWEQCNYKYDAFIEPSKVLEVIP</sequence>